<evidence type="ECO:0000256" key="1">
    <source>
        <dbReference type="ARBA" id="ARBA00004496"/>
    </source>
</evidence>
<dbReference type="PROSITE" id="PS51898">
    <property type="entry name" value="TYR_RECOMBINASE"/>
    <property type="match status" value="1"/>
</dbReference>
<evidence type="ECO:0000256" key="4">
    <source>
        <dbReference type="ARBA" id="ARBA00022829"/>
    </source>
</evidence>
<protein>
    <submittedName>
        <fullName evidence="12">Site-specific recombinase XerD</fullName>
    </submittedName>
</protein>
<dbReference type="Proteomes" id="UP000256304">
    <property type="component" value="Unassembled WGS sequence"/>
</dbReference>
<dbReference type="EMBL" id="QTTN01000045">
    <property type="protein sequence ID" value="REE67019.1"/>
    <property type="molecule type" value="Genomic_DNA"/>
</dbReference>
<dbReference type="Gene3D" id="1.10.443.10">
    <property type="entry name" value="Intergrase catalytic core"/>
    <property type="match status" value="1"/>
</dbReference>
<dbReference type="GO" id="GO:0015074">
    <property type="term" value="P:DNA integration"/>
    <property type="evidence" value="ECO:0007669"/>
    <property type="project" value="UniProtKB-KW"/>
</dbReference>
<dbReference type="OrthoDB" id="283809at2"/>
<dbReference type="RefSeq" id="WP_116192037.1">
    <property type="nucleotide sequence ID" value="NZ_QTTN01000045.1"/>
</dbReference>
<dbReference type="Gene3D" id="1.10.150.130">
    <property type="match status" value="1"/>
</dbReference>
<evidence type="ECO:0000256" key="5">
    <source>
        <dbReference type="ARBA" id="ARBA00022908"/>
    </source>
</evidence>
<dbReference type="InterPro" id="IPR011010">
    <property type="entry name" value="DNA_brk_join_enz"/>
</dbReference>
<keyword evidence="3" id="KW-0132">Cell division</keyword>
<evidence type="ECO:0000259" key="10">
    <source>
        <dbReference type="PROSITE" id="PS51898"/>
    </source>
</evidence>
<keyword evidence="4" id="KW-0159">Chromosome partition</keyword>
<dbReference type="GO" id="GO:0003677">
    <property type="term" value="F:DNA binding"/>
    <property type="evidence" value="ECO:0007669"/>
    <property type="project" value="UniProtKB-UniRule"/>
</dbReference>
<keyword evidence="2" id="KW-0963">Cytoplasm</keyword>
<evidence type="ECO:0000256" key="3">
    <source>
        <dbReference type="ARBA" id="ARBA00022618"/>
    </source>
</evidence>
<dbReference type="GO" id="GO:0007059">
    <property type="term" value="P:chromosome segregation"/>
    <property type="evidence" value="ECO:0007669"/>
    <property type="project" value="UniProtKB-KW"/>
</dbReference>
<dbReference type="GO" id="GO:0005737">
    <property type="term" value="C:cytoplasm"/>
    <property type="evidence" value="ECO:0007669"/>
    <property type="project" value="UniProtKB-SubCell"/>
</dbReference>
<gene>
    <name evidence="12" type="ORF">A8990_14528</name>
</gene>
<dbReference type="InterPro" id="IPR002104">
    <property type="entry name" value="Integrase_catalytic"/>
</dbReference>
<accession>A0A3D9R074</accession>
<keyword evidence="7" id="KW-0233">DNA recombination</keyword>
<dbReference type="InterPro" id="IPR013762">
    <property type="entry name" value="Integrase-like_cat_sf"/>
</dbReference>
<reference evidence="12 13" key="1">
    <citation type="submission" date="2018-08" db="EMBL/GenBank/DDBJ databases">
        <title>Genomic Encyclopedia of Type Strains, Phase III (KMG-III): the genomes of soil and plant-associated and newly described type strains.</title>
        <authorList>
            <person name="Whitman W."/>
        </authorList>
    </citation>
    <scope>NUCLEOTIDE SEQUENCE [LARGE SCALE GENOMIC DNA]</scope>
    <source>
        <strain evidence="12 13">CGMCC 1.10966</strain>
    </source>
</reference>
<dbReference type="NCBIfam" id="NF003462">
    <property type="entry name" value="PRK05084.1"/>
    <property type="match status" value="1"/>
</dbReference>
<dbReference type="InterPro" id="IPR050090">
    <property type="entry name" value="Tyrosine_recombinase_XerCD"/>
</dbReference>
<dbReference type="InterPro" id="IPR044068">
    <property type="entry name" value="CB"/>
</dbReference>
<dbReference type="InterPro" id="IPR010998">
    <property type="entry name" value="Integrase_recombinase_N"/>
</dbReference>
<evidence type="ECO:0000313" key="13">
    <source>
        <dbReference type="Proteomes" id="UP000256304"/>
    </source>
</evidence>
<evidence type="ECO:0000256" key="9">
    <source>
        <dbReference type="PROSITE-ProRule" id="PRU01248"/>
    </source>
</evidence>
<evidence type="ECO:0000256" key="7">
    <source>
        <dbReference type="ARBA" id="ARBA00023172"/>
    </source>
</evidence>
<keyword evidence="8" id="KW-0131">Cell cycle</keyword>
<evidence type="ECO:0000256" key="6">
    <source>
        <dbReference type="ARBA" id="ARBA00023125"/>
    </source>
</evidence>
<evidence type="ECO:0000256" key="2">
    <source>
        <dbReference type="ARBA" id="ARBA00022490"/>
    </source>
</evidence>
<dbReference type="AlphaFoldDB" id="A0A3D9R074"/>
<organism evidence="12 13">
    <name type="scientific">Paenibacillus taihuensis</name>
    <dbReference type="NCBI Taxonomy" id="1156355"/>
    <lineage>
        <taxon>Bacteria</taxon>
        <taxon>Bacillati</taxon>
        <taxon>Bacillota</taxon>
        <taxon>Bacilli</taxon>
        <taxon>Bacillales</taxon>
        <taxon>Paenibacillaceae</taxon>
        <taxon>Paenibacillus</taxon>
    </lineage>
</organism>
<feature type="domain" description="Tyr recombinase" evidence="10">
    <location>
        <begin position="161"/>
        <end position="351"/>
    </location>
</feature>
<comment type="caution">
    <text evidence="12">The sequence shown here is derived from an EMBL/GenBank/DDBJ whole genome shotgun (WGS) entry which is preliminary data.</text>
</comment>
<evidence type="ECO:0000259" key="11">
    <source>
        <dbReference type="PROSITE" id="PS51900"/>
    </source>
</evidence>
<dbReference type="PANTHER" id="PTHR30349:SF77">
    <property type="entry name" value="TYROSINE RECOMBINASE XERC"/>
    <property type="match status" value="1"/>
</dbReference>
<dbReference type="Pfam" id="PF02899">
    <property type="entry name" value="Phage_int_SAM_1"/>
    <property type="match status" value="1"/>
</dbReference>
<dbReference type="InterPro" id="IPR004107">
    <property type="entry name" value="Integrase_SAM-like_N"/>
</dbReference>
<feature type="domain" description="Core-binding (CB)" evidence="11">
    <location>
        <begin position="18"/>
        <end position="113"/>
    </location>
</feature>
<dbReference type="GO" id="GO:0006310">
    <property type="term" value="P:DNA recombination"/>
    <property type="evidence" value="ECO:0007669"/>
    <property type="project" value="UniProtKB-KW"/>
</dbReference>
<dbReference type="GO" id="GO:0051301">
    <property type="term" value="P:cell division"/>
    <property type="evidence" value="ECO:0007669"/>
    <property type="project" value="UniProtKB-KW"/>
</dbReference>
<comment type="subcellular location">
    <subcellularLocation>
        <location evidence="1">Cytoplasm</location>
    </subcellularLocation>
</comment>
<keyword evidence="5" id="KW-0229">DNA integration</keyword>
<dbReference type="SUPFAM" id="SSF56349">
    <property type="entry name" value="DNA breaking-rejoining enzymes"/>
    <property type="match status" value="1"/>
</dbReference>
<dbReference type="PANTHER" id="PTHR30349">
    <property type="entry name" value="PHAGE INTEGRASE-RELATED"/>
    <property type="match status" value="1"/>
</dbReference>
<keyword evidence="13" id="KW-1185">Reference proteome</keyword>
<dbReference type="PROSITE" id="PS51900">
    <property type="entry name" value="CB"/>
    <property type="match status" value="1"/>
</dbReference>
<name>A0A3D9R074_9BACL</name>
<sequence length="351" mass="40396">MHNHIRNDLTTRIECKMRLLPWYVQEFLEGNRYKKSPNTLLNYVYDYISFFDWLIAKCFYHGARENIPVEVLEKLNTLDIESYTTTLSNEKGNTKNSIARKVAALKSLFGFLSHSLEDESGFPCLKRNVMVKVHSEPNYVSAEKRASLIEDYILLNEDIAEFRLFITEKYGDLCSSNKRIFNAYQKNKERDLAIISLVLGSGLRISEALSLDLVDVDLNSASVSIVRKGKKEAVIISRVAQHDLKSYLDTRQSRYFVNGEIQAVFLSQPTGPHGMVGRLTIRAAQKMLERYVELFGMPELNHQKLRQSFATMFHQENNNLEKLQEQLGQSDLNVTRVYNHVATTNRKTGKI</sequence>
<proteinExistence type="predicted"/>
<evidence type="ECO:0000256" key="8">
    <source>
        <dbReference type="ARBA" id="ARBA00023306"/>
    </source>
</evidence>
<keyword evidence="6 9" id="KW-0238">DNA-binding</keyword>
<evidence type="ECO:0000313" key="12">
    <source>
        <dbReference type="EMBL" id="REE67019.1"/>
    </source>
</evidence>
<dbReference type="Pfam" id="PF00589">
    <property type="entry name" value="Phage_integrase"/>
    <property type="match status" value="1"/>
</dbReference>